<evidence type="ECO:0000313" key="3">
    <source>
        <dbReference type="Proteomes" id="UP000244855"/>
    </source>
</evidence>
<accession>A0A2V1DYE4</accession>
<dbReference type="Proteomes" id="UP000244855">
    <property type="component" value="Unassembled WGS sequence"/>
</dbReference>
<gene>
    <name evidence="2" type="ORF">DM02DRAFT_627220</name>
</gene>
<evidence type="ECO:0000313" key="2">
    <source>
        <dbReference type="EMBL" id="PVI01890.1"/>
    </source>
</evidence>
<name>A0A2V1DYE4_9PLEO</name>
<feature type="compositionally biased region" description="Basic and acidic residues" evidence="1">
    <location>
        <begin position="67"/>
        <end position="85"/>
    </location>
</feature>
<feature type="compositionally biased region" description="Polar residues" evidence="1">
    <location>
        <begin position="45"/>
        <end position="66"/>
    </location>
</feature>
<keyword evidence="3" id="KW-1185">Reference proteome</keyword>
<dbReference type="EMBL" id="KZ805350">
    <property type="protein sequence ID" value="PVI01890.1"/>
    <property type="molecule type" value="Genomic_DNA"/>
</dbReference>
<sequence length="161" mass="17784">MTIAVIIVAVLVSAALLLVCGSYYSKYLHTMHVQRHRTWARQRVAQRSSAHNGTTPPPKSFTQTHLESLRAWKKPELPLDPELGHGSRPYSEGEIPTLKSPPKAKVSEKNKTKSPVKHLETLKILEGSFTATSLRAVVLLRSILGSKNQVIMRGRLGSTAL</sequence>
<evidence type="ECO:0000256" key="1">
    <source>
        <dbReference type="SAM" id="MobiDB-lite"/>
    </source>
</evidence>
<protein>
    <submittedName>
        <fullName evidence="2">Uncharacterized protein</fullName>
    </submittedName>
</protein>
<feature type="region of interest" description="Disordered" evidence="1">
    <location>
        <begin position="43"/>
        <end position="112"/>
    </location>
</feature>
<dbReference type="AlphaFoldDB" id="A0A2V1DYE4"/>
<proteinExistence type="predicted"/>
<organism evidence="2 3">
    <name type="scientific">Periconia macrospinosa</name>
    <dbReference type="NCBI Taxonomy" id="97972"/>
    <lineage>
        <taxon>Eukaryota</taxon>
        <taxon>Fungi</taxon>
        <taxon>Dikarya</taxon>
        <taxon>Ascomycota</taxon>
        <taxon>Pezizomycotina</taxon>
        <taxon>Dothideomycetes</taxon>
        <taxon>Pleosporomycetidae</taxon>
        <taxon>Pleosporales</taxon>
        <taxon>Massarineae</taxon>
        <taxon>Periconiaceae</taxon>
        <taxon>Periconia</taxon>
    </lineage>
</organism>
<reference evidence="2 3" key="1">
    <citation type="journal article" date="2018" name="Sci. Rep.">
        <title>Comparative genomics provides insights into the lifestyle and reveals functional heterogeneity of dark septate endophytic fungi.</title>
        <authorList>
            <person name="Knapp D.G."/>
            <person name="Nemeth J.B."/>
            <person name="Barry K."/>
            <person name="Hainaut M."/>
            <person name="Henrissat B."/>
            <person name="Johnson J."/>
            <person name="Kuo A."/>
            <person name="Lim J.H.P."/>
            <person name="Lipzen A."/>
            <person name="Nolan M."/>
            <person name="Ohm R.A."/>
            <person name="Tamas L."/>
            <person name="Grigoriev I.V."/>
            <person name="Spatafora J.W."/>
            <person name="Nagy L.G."/>
            <person name="Kovacs G.M."/>
        </authorList>
    </citation>
    <scope>NUCLEOTIDE SEQUENCE [LARGE SCALE GENOMIC DNA]</scope>
    <source>
        <strain evidence="2 3">DSE2036</strain>
    </source>
</reference>